<gene>
    <name evidence="2" type="ORF">E2C01_050271</name>
</gene>
<organism evidence="2 3">
    <name type="scientific">Portunus trituberculatus</name>
    <name type="common">Swimming crab</name>
    <name type="synonym">Neptunus trituberculatus</name>
    <dbReference type="NCBI Taxonomy" id="210409"/>
    <lineage>
        <taxon>Eukaryota</taxon>
        <taxon>Metazoa</taxon>
        <taxon>Ecdysozoa</taxon>
        <taxon>Arthropoda</taxon>
        <taxon>Crustacea</taxon>
        <taxon>Multicrustacea</taxon>
        <taxon>Malacostraca</taxon>
        <taxon>Eumalacostraca</taxon>
        <taxon>Eucarida</taxon>
        <taxon>Decapoda</taxon>
        <taxon>Pleocyemata</taxon>
        <taxon>Brachyura</taxon>
        <taxon>Eubrachyura</taxon>
        <taxon>Portunoidea</taxon>
        <taxon>Portunidae</taxon>
        <taxon>Portuninae</taxon>
        <taxon>Portunus</taxon>
    </lineage>
</organism>
<proteinExistence type="predicted"/>
<dbReference type="AlphaFoldDB" id="A0A5B7GGU9"/>
<dbReference type="Proteomes" id="UP000324222">
    <property type="component" value="Unassembled WGS sequence"/>
</dbReference>
<comment type="caution">
    <text evidence="2">The sequence shown here is derived from an EMBL/GenBank/DDBJ whole genome shotgun (WGS) entry which is preliminary data.</text>
</comment>
<keyword evidence="3" id="KW-1185">Reference proteome</keyword>
<reference evidence="2 3" key="1">
    <citation type="submission" date="2019-05" db="EMBL/GenBank/DDBJ databases">
        <title>Another draft genome of Portunus trituberculatus and its Hox gene families provides insights of decapod evolution.</title>
        <authorList>
            <person name="Jeong J.-H."/>
            <person name="Song I."/>
            <person name="Kim S."/>
            <person name="Choi T."/>
            <person name="Kim D."/>
            <person name="Ryu S."/>
            <person name="Kim W."/>
        </authorList>
    </citation>
    <scope>NUCLEOTIDE SEQUENCE [LARGE SCALE GENOMIC DNA]</scope>
    <source>
        <tissue evidence="2">Muscle</tissue>
    </source>
</reference>
<feature type="region of interest" description="Disordered" evidence="1">
    <location>
        <begin position="35"/>
        <end position="81"/>
    </location>
</feature>
<evidence type="ECO:0000256" key="1">
    <source>
        <dbReference type="SAM" id="MobiDB-lite"/>
    </source>
</evidence>
<accession>A0A5B7GGU9</accession>
<name>A0A5B7GGU9_PORTR</name>
<evidence type="ECO:0000313" key="3">
    <source>
        <dbReference type="Proteomes" id="UP000324222"/>
    </source>
</evidence>
<evidence type="ECO:0000313" key="2">
    <source>
        <dbReference type="EMBL" id="MPC56318.1"/>
    </source>
</evidence>
<dbReference type="EMBL" id="VSRR010013847">
    <property type="protein sequence ID" value="MPC56318.1"/>
    <property type="molecule type" value="Genomic_DNA"/>
</dbReference>
<sequence>MVPINANFTKSGVSFSEQVSAEIFERSQFFFVGGRGQPSARQAPRPHHLETNTRKGHHSYQCQGGAERRHLTAVRRSATDP</sequence>
<protein>
    <submittedName>
        <fullName evidence="2">Uncharacterized protein</fullName>
    </submittedName>
</protein>